<feature type="compositionally biased region" description="Acidic residues" evidence="1">
    <location>
        <begin position="176"/>
        <end position="185"/>
    </location>
</feature>
<dbReference type="EMBL" id="BFEA01000141">
    <property type="protein sequence ID" value="GBG71102.1"/>
    <property type="molecule type" value="Genomic_DNA"/>
</dbReference>
<sequence length="565" mass="65185">MADADGIVRGPRATPEDIIKALEQRELARLQVSKVNIFHFNGDRVSEWLELLEQVTSEASESDKFKLMPRYVWWELRPEVMKVAVGANGEWAKFKEEMQRRFKLGDNPLTKADLEMLGRNEFTTVASTPRSGMASRPSSRARRAALAARTRSKGPPNSSQPPQDNPEPSGEKEAMEVPEDEEDEDEKFRREENKKVDERTKKRGRRAGADKDQKGKKKKYTVRLEEGFDVESMVDRLLEGHKDLLNPKDILASAPKLRDELKARLSRSRFVLTVDPTALAGSLKNFPPSDPTIARWLAYIWMFDFELERILGNKNRADGLSRLDWDKNNQGVIEDTPPVDGFLDSEEDVRLHIKSWSLAVDNYITPGRPVWVAPPGHVRRPDLVLKPYIEENSWGMPRVEWMMDLALANKYQLHEDLLTIENGAQQVEKHEKLVCGDLETNLTFEELLDLRARQIGAMEDRIEEAASRVADSRTKDKFRWDKMARVRKEPLKVGDIGFLNYSSLEKQWSRKLDKRWRGSYRVTRSGEHGVYQIKELNRTAWKDWVSGWRLKKFVARDEVSMDLTS</sequence>
<comment type="caution">
    <text evidence="2">The sequence shown here is derived from an EMBL/GenBank/DDBJ whole genome shotgun (WGS) entry which is preliminary data.</text>
</comment>
<accession>A0A388KM32</accession>
<organism evidence="2 3">
    <name type="scientific">Chara braunii</name>
    <name type="common">Braun's stonewort</name>
    <dbReference type="NCBI Taxonomy" id="69332"/>
    <lineage>
        <taxon>Eukaryota</taxon>
        <taxon>Viridiplantae</taxon>
        <taxon>Streptophyta</taxon>
        <taxon>Charophyceae</taxon>
        <taxon>Charales</taxon>
        <taxon>Characeae</taxon>
        <taxon>Chara</taxon>
    </lineage>
</organism>
<evidence type="ECO:0000313" key="3">
    <source>
        <dbReference type="Proteomes" id="UP000265515"/>
    </source>
</evidence>
<feature type="compositionally biased region" description="Basic and acidic residues" evidence="1">
    <location>
        <begin position="186"/>
        <end position="200"/>
    </location>
</feature>
<evidence type="ECO:0000313" key="2">
    <source>
        <dbReference type="EMBL" id="GBG71102.1"/>
    </source>
</evidence>
<proteinExistence type="predicted"/>
<reference evidence="2 3" key="1">
    <citation type="journal article" date="2018" name="Cell">
        <title>The Chara Genome: Secondary Complexity and Implications for Plant Terrestrialization.</title>
        <authorList>
            <person name="Nishiyama T."/>
            <person name="Sakayama H."/>
            <person name="Vries J.D."/>
            <person name="Buschmann H."/>
            <person name="Saint-Marcoux D."/>
            <person name="Ullrich K.K."/>
            <person name="Haas F.B."/>
            <person name="Vanderstraeten L."/>
            <person name="Becker D."/>
            <person name="Lang D."/>
            <person name="Vosolsobe S."/>
            <person name="Rombauts S."/>
            <person name="Wilhelmsson P.K.I."/>
            <person name="Janitza P."/>
            <person name="Kern R."/>
            <person name="Heyl A."/>
            <person name="Rumpler F."/>
            <person name="Villalobos L.I.A.C."/>
            <person name="Clay J.M."/>
            <person name="Skokan R."/>
            <person name="Toyoda A."/>
            <person name="Suzuki Y."/>
            <person name="Kagoshima H."/>
            <person name="Schijlen E."/>
            <person name="Tajeshwar N."/>
            <person name="Catarino B."/>
            <person name="Hetherington A.J."/>
            <person name="Saltykova A."/>
            <person name="Bonnot C."/>
            <person name="Breuninger H."/>
            <person name="Symeonidi A."/>
            <person name="Radhakrishnan G.V."/>
            <person name="Van Nieuwerburgh F."/>
            <person name="Deforce D."/>
            <person name="Chang C."/>
            <person name="Karol K.G."/>
            <person name="Hedrich R."/>
            <person name="Ulvskov P."/>
            <person name="Glockner G."/>
            <person name="Delwiche C.F."/>
            <person name="Petrasek J."/>
            <person name="Van de Peer Y."/>
            <person name="Friml J."/>
            <person name="Beilby M."/>
            <person name="Dolan L."/>
            <person name="Kohara Y."/>
            <person name="Sugano S."/>
            <person name="Fujiyama A."/>
            <person name="Delaux P.-M."/>
            <person name="Quint M."/>
            <person name="TheiBen G."/>
            <person name="Hagemann M."/>
            <person name="Harholt J."/>
            <person name="Dunand C."/>
            <person name="Zachgo S."/>
            <person name="Langdale J."/>
            <person name="Maumus F."/>
            <person name="Straeten D.V.D."/>
            <person name="Gould S.B."/>
            <person name="Rensing S.A."/>
        </authorList>
    </citation>
    <scope>NUCLEOTIDE SEQUENCE [LARGE SCALE GENOMIC DNA]</scope>
    <source>
        <strain evidence="2 3">S276</strain>
    </source>
</reference>
<gene>
    <name evidence="2" type="ORF">CBR_g8401</name>
</gene>
<dbReference type="Proteomes" id="UP000265515">
    <property type="component" value="Unassembled WGS sequence"/>
</dbReference>
<dbReference type="AlphaFoldDB" id="A0A388KM32"/>
<keyword evidence="3" id="KW-1185">Reference proteome</keyword>
<feature type="compositionally biased region" description="Low complexity" evidence="1">
    <location>
        <begin position="130"/>
        <end position="168"/>
    </location>
</feature>
<dbReference type="Gramene" id="GBG71102">
    <property type="protein sequence ID" value="GBG71102"/>
    <property type="gene ID" value="CBR_g8401"/>
</dbReference>
<name>A0A388KM32_CHABU</name>
<evidence type="ECO:0000256" key="1">
    <source>
        <dbReference type="SAM" id="MobiDB-lite"/>
    </source>
</evidence>
<protein>
    <submittedName>
        <fullName evidence="2">Uncharacterized protein</fullName>
    </submittedName>
</protein>
<feature type="region of interest" description="Disordered" evidence="1">
    <location>
        <begin position="121"/>
        <end position="219"/>
    </location>
</feature>